<evidence type="ECO:0000256" key="8">
    <source>
        <dbReference type="ARBA" id="ARBA00048679"/>
    </source>
</evidence>
<feature type="compositionally biased region" description="Polar residues" evidence="9">
    <location>
        <begin position="219"/>
        <end position="245"/>
    </location>
</feature>
<keyword evidence="6" id="KW-0067">ATP-binding</keyword>
<comment type="catalytic activity">
    <reaction evidence="7">
        <text>L-threonyl-[protein] + ATP = O-phospho-L-threonyl-[protein] + ADP + H(+)</text>
        <dbReference type="Rhea" id="RHEA:46608"/>
        <dbReference type="Rhea" id="RHEA-COMP:11060"/>
        <dbReference type="Rhea" id="RHEA-COMP:11605"/>
        <dbReference type="ChEBI" id="CHEBI:15378"/>
        <dbReference type="ChEBI" id="CHEBI:30013"/>
        <dbReference type="ChEBI" id="CHEBI:30616"/>
        <dbReference type="ChEBI" id="CHEBI:61977"/>
        <dbReference type="ChEBI" id="CHEBI:456216"/>
        <dbReference type="EC" id="2.7.11.1"/>
    </reaction>
</comment>
<comment type="caution">
    <text evidence="12">The sequence shown here is derived from an EMBL/GenBank/DDBJ whole genome shotgun (WGS) entry which is preliminary data.</text>
</comment>
<feature type="compositionally biased region" description="Low complexity" evidence="9">
    <location>
        <begin position="246"/>
        <end position="259"/>
    </location>
</feature>
<evidence type="ECO:0000256" key="9">
    <source>
        <dbReference type="SAM" id="MobiDB-lite"/>
    </source>
</evidence>
<dbReference type="InterPro" id="IPR011009">
    <property type="entry name" value="Kinase-like_dom_sf"/>
</dbReference>
<keyword evidence="10" id="KW-0732">Signal</keyword>
<evidence type="ECO:0000256" key="3">
    <source>
        <dbReference type="ARBA" id="ARBA00022679"/>
    </source>
</evidence>
<keyword evidence="4" id="KW-0547">Nucleotide-binding</keyword>
<evidence type="ECO:0000256" key="2">
    <source>
        <dbReference type="ARBA" id="ARBA00022527"/>
    </source>
</evidence>
<evidence type="ECO:0000313" key="13">
    <source>
        <dbReference type="Proteomes" id="UP000735302"/>
    </source>
</evidence>
<feature type="region of interest" description="Disordered" evidence="9">
    <location>
        <begin position="219"/>
        <end position="268"/>
    </location>
</feature>
<evidence type="ECO:0000256" key="5">
    <source>
        <dbReference type="ARBA" id="ARBA00022777"/>
    </source>
</evidence>
<dbReference type="InterPro" id="IPR051131">
    <property type="entry name" value="NEK_Ser/Thr_kinase_NIMA"/>
</dbReference>
<reference evidence="12 13" key="1">
    <citation type="journal article" date="2021" name="Elife">
        <title>Chloroplast acquisition without the gene transfer in kleptoplastic sea slugs, Plakobranchus ocellatus.</title>
        <authorList>
            <person name="Maeda T."/>
            <person name="Takahashi S."/>
            <person name="Yoshida T."/>
            <person name="Shimamura S."/>
            <person name="Takaki Y."/>
            <person name="Nagai Y."/>
            <person name="Toyoda A."/>
            <person name="Suzuki Y."/>
            <person name="Arimoto A."/>
            <person name="Ishii H."/>
            <person name="Satoh N."/>
            <person name="Nishiyama T."/>
            <person name="Hasebe M."/>
            <person name="Maruyama T."/>
            <person name="Minagawa J."/>
            <person name="Obokata J."/>
            <person name="Shigenobu S."/>
        </authorList>
    </citation>
    <scope>NUCLEOTIDE SEQUENCE [LARGE SCALE GENOMIC DNA]</scope>
</reference>
<dbReference type="SUPFAM" id="SSF56112">
    <property type="entry name" value="Protein kinase-like (PK-like)"/>
    <property type="match status" value="1"/>
</dbReference>
<protein>
    <recommendedName>
        <fullName evidence="1">non-specific serine/threonine protein kinase</fullName>
        <ecNumber evidence="1">2.7.11.1</ecNumber>
    </recommendedName>
</protein>
<feature type="region of interest" description="Disordered" evidence="9">
    <location>
        <begin position="170"/>
        <end position="206"/>
    </location>
</feature>
<gene>
    <name evidence="12" type="ORF">PoB_006148400</name>
</gene>
<dbReference type="PROSITE" id="PS50011">
    <property type="entry name" value="PROTEIN_KINASE_DOM"/>
    <property type="match status" value="1"/>
</dbReference>
<feature type="signal peptide" evidence="10">
    <location>
        <begin position="1"/>
        <end position="19"/>
    </location>
</feature>
<name>A0AAV4CSX7_9GAST</name>
<evidence type="ECO:0000256" key="4">
    <source>
        <dbReference type="ARBA" id="ARBA00022741"/>
    </source>
</evidence>
<feature type="compositionally biased region" description="Acidic residues" evidence="9">
    <location>
        <begin position="283"/>
        <end position="306"/>
    </location>
</feature>
<dbReference type="Pfam" id="PF00069">
    <property type="entry name" value="Pkinase"/>
    <property type="match status" value="1"/>
</dbReference>
<proteinExistence type="predicted"/>
<evidence type="ECO:0000256" key="6">
    <source>
        <dbReference type="ARBA" id="ARBA00022840"/>
    </source>
</evidence>
<comment type="catalytic activity">
    <reaction evidence="8">
        <text>L-seryl-[protein] + ATP = O-phospho-L-seryl-[protein] + ADP + H(+)</text>
        <dbReference type="Rhea" id="RHEA:17989"/>
        <dbReference type="Rhea" id="RHEA-COMP:9863"/>
        <dbReference type="Rhea" id="RHEA-COMP:11604"/>
        <dbReference type="ChEBI" id="CHEBI:15378"/>
        <dbReference type="ChEBI" id="CHEBI:29999"/>
        <dbReference type="ChEBI" id="CHEBI:30616"/>
        <dbReference type="ChEBI" id="CHEBI:83421"/>
        <dbReference type="ChEBI" id="CHEBI:456216"/>
        <dbReference type="EC" id="2.7.11.1"/>
    </reaction>
</comment>
<evidence type="ECO:0000313" key="12">
    <source>
        <dbReference type="EMBL" id="GFO34979.1"/>
    </source>
</evidence>
<evidence type="ECO:0000256" key="10">
    <source>
        <dbReference type="SAM" id="SignalP"/>
    </source>
</evidence>
<dbReference type="InterPro" id="IPR000719">
    <property type="entry name" value="Prot_kinase_dom"/>
</dbReference>
<dbReference type="Gene3D" id="1.10.510.10">
    <property type="entry name" value="Transferase(Phosphotransferase) domain 1"/>
    <property type="match status" value="1"/>
</dbReference>
<keyword evidence="13" id="KW-1185">Reference proteome</keyword>
<feature type="domain" description="Protein kinase" evidence="11">
    <location>
        <begin position="1"/>
        <end position="153"/>
    </location>
</feature>
<dbReference type="SMART" id="SM00220">
    <property type="entry name" value="S_TKc"/>
    <property type="match status" value="1"/>
</dbReference>
<dbReference type="AlphaFoldDB" id="A0AAV4CSX7"/>
<dbReference type="EMBL" id="BLXT01006951">
    <property type="protein sequence ID" value="GFO34979.1"/>
    <property type="molecule type" value="Genomic_DNA"/>
</dbReference>
<dbReference type="PANTHER" id="PTHR44899">
    <property type="entry name" value="CAMK FAMILY PROTEIN KINASE"/>
    <property type="match status" value="1"/>
</dbReference>
<dbReference type="GO" id="GO:0005524">
    <property type="term" value="F:ATP binding"/>
    <property type="evidence" value="ECO:0007669"/>
    <property type="project" value="UniProtKB-KW"/>
</dbReference>
<dbReference type="GO" id="GO:0004674">
    <property type="term" value="F:protein serine/threonine kinase activity"/>
    <property type="evidence" value="ECO:0007669"/>
    <property type="project" value="UniProtKB-KW"/>
</dbReference>
<organism evidence="12 13">
    <name type="scientific">Plakobranchus ocellatus</name>
    <dbReference type="NCBI Taxonomy" id="259542"/>
    <lineage>
        <taxon>Eukaryota</taxon>
        <taxon>Metazoa</taxon>
        <taxon>Spiralia</taxon>
        <taxon>Lophotrochozoa</taxon>
        <taxon>Mollusca</taxon>
        <taxon>Gastropoda</taxon>
        <taxon>Heterobranchia</taxon>
        <taxon>Euthyneura</taxon>
        <taxon>Panpulmonata</taxon>
        <taxon>Sacoglossa</taxon>
        <taxon>Placobranchoidea</taxon>
        <taxon>Plakobranchidae</taxon>
        <taxon>Plakobranchus</taxon>
    </lineage>
</organism>
<dbReference type="PANTHER" id="PTHR44899:SF3">
    <property type="entry name" value="SERINE_THREONINE-PROTEIN KINASE NEK1"/>
    <property type="match status" value="1"/>
</dbReference>
<keyword evidence="3" id="KW-0808">Transferase</keyword>
<feature type="chain" id="PRO_5043719164" description="non-specific serine/threonine protein kinase" evidence="10">
    <location>
        <begin position="20"/>
        <end position="378"/>
    </location>
</feature>
<evidence type="ECO:0000256" key="1">
    <source>
        <dbReference type="ARBA" id="ARBA00012513"/>
    </source>
</evidence>
<keyword evidence="2" id="KW-0723">Serine/threonine-protein kinase</keyword>
<evidence type="ECO:0000259" key="11">
    <source>
        <dbReference type="PROSITE" id="PS50011"/>
    </source>
</evidence>
<keyword evidence="5 12" id="KW-0418">Kinase</keyword>
<accession>A0AAV4CSX7</accession>
<evidence type="ECO:0000256" key="7">
    <source>
        <dbReference type="ARBA" id="ARBA00047899"/>
    </source>
</evidence>
<dbReference type="Proteomes" id="UP000735302">
    <property type="component" value="Unassembled WGS sequence"/>
</dbReference>
<dbReference type="EC" id="2.7.11.1" evidence="1"/>
<feature type="region of interest" description="Disordered" evidence="9">
    <location>
        <begin position="283"/>
        <end position="320"/>
    </location>
</feature>
<sequence>MKSVLLLLLIIVLWYPSLTLLLDLKTENVFLNKRNVIKLGDFGISKILDNTIDVAKTVVGTPSYLSPELCQDIPYNSKSDVWAVGCLLYEMCALDRPFDGQSLIRLFFNIVKAEYKPLPPEAPAGIQDLVACMLVKEPERRPSASALLNLPYVKQHLASFISDTESFRAGRARTDEGGGGGDANSVLSPVKKSKSPNGRSPTAIPHLLHGRHSLNTSIQVSQDEASLNKVSHPKNSYTCRNNNFHSRSSNTSGGSSSSNLITVQQSATQAPHKFLDQVKESCVPEEETDYSDDFDSSASEIEEEDLPQAGEAREVKSEDDALYADDFEEYESDEDLEEVVNLAREAQMLEPCDDFFAEDCEDEMALSQTLTQTDIFRR</sequence>